<gene>
    <name evidence="2" type="ORF">GWI33_003099</name>
</gene>
<feature type="compositionally biased region" description="Basic and acidic residues" evidence="1">
    <location>
        <begin position="83"/>
        <end position="99"/>
    </location>
</feature>
<feature type="region of interest" description="Disordered" evidence="1">
    <location>
        <begin position="61"/>
        <end position="112"/>
    </location>
</feature>
<keyword evidence="3" id="KW-1185">Reference proteome</keyword>
<name>A0A834IQG8_RHYFE</name>
<dbReference type="AlphaFoldDB" id="A0A834IQG8"/>
<evidence type="ECO:0000313" key="3">
    <source>
        <dbReference type="Proteomes" id="UP000625711"/>
    </source>
</evidence>
<proteinExistence type="predicted"/>
<organism evidence="2 3">
    <name type="scientific">Rhynchophorus ferrugineus</name>
    <name type="common">Red palm weevil</name>
    <name type="synonym">Curculio ferrugineus</name>
    <dbReference type="NCBI Taxonomy" id="354439"/>
    <lineage>
        <taxon>Eukaryota</taxon>
        <taxon>Metazoa</taxon>
        <taxon>Ecdysozoa</taxon>
        <taxon>Arthropoda</taxon>
        <taxon>Hexapoda</taxon>
        <taxon>Insecta</taxon>
        <taxon>Pterygota</taxon>
        <taxon>Neoptera</taxon>
        <taxon>Endopterygota</taxon>
        <taxon>Coleoptera</taxon>
        <taxon>Polyphaga</taxon>
        <taxon>Cucujiformia</taxon>
        <taxon>Curculionidae</taxon>
        <taxon>Dryophthorinae</taxon>
        <taxon>Rhynchophorus</taxon>
    </lineage>
</organism>
<evidence type="ECO:0000313" key="2">
    <source>
        <dbReference type="EMBL" id="KAF7282175.1"/>
    </source>
</evidence>
<accession>A0A834IQG8</accession>
<dbReference type="Proteomes" id="UP000625711">
    <property type="component" value="Unassembled WGS sequence"/>
</dbReference>
<evidence type="ECO:0000256" key="1">
    <source>
        <dbReference type="SAM" id="MobiDB-lite"/>
    </source>
</evidence>
<reference evidence="2" key="1">
    <citation type="submission" date="2020-08" db="EMBL/GenBank/DDBJ databases">
        <title>Genome sequencing and assembly of the red palm weevil Rhynchophorus ferrugineus.</title>
        <authorList>
            <person name="Dias G.B."/>
            <person name="Bergman C.M."/>
            <person name="Manee M."/>
        </authorList>
    </citation>
    <scope>NUCLEOTIDE SEQUENCE</scope>
    <source>
        <strain evidence="2">AA-2017</strain>
        <tissue evidence="2">Whole larva</tissue>
    </source>
</reference>
<sequence>MRHLIFIEWHSLRTALRHIPKTQTRSGRSRRLPVESHRIEGSCRLIRTSFRNLKIQISARDATQRDARVAAGKLPGGGGGSARGDRAAARGRGSRDGRKGRSRCINSIGPTRENPIMPYTDIQLGKPWYFIRGS</sequence>
<dbReference type="EMBL" id="JAACXV010000185">
    <property type="protein sequence ID" value="KAF7282175.1"/>
    <property type="molecule type" value="Genomic_DNA"/>
</dbReference>
<protein>
    <submittedName>
        <fullName evidence="2">Uncharacterized protein</fullName>
    </submittedName>
</protein>
<comment type="caution">
    <text evidence="2">The sequence shown here is derived from an EMBL/GenBank/DDBJ whole genome shotgun (WGS) entry which is preliminary data.</text>
</comment>